<dbReference type="PROSITE" id="PS00584">
    <property type="entry name" value="PFKB_KINASES_2"/>
    <property type="match status" value="1"/>
</dbReference>
<dbReference type="Gene3D" id="3.40.1190.20">
    <property type="match status" value="1"/>
</dbReference>
<evidence type="ECO:0000313" key="15">
    <source>
        <dbReference type="Proteomes" id="UP000024942"/>
    </source>
</evidence>
<dbReference type="InterPro" id="IPR002139">
    <property type="entry name" value="Ribo/fructo_kinase"/>
</dbReference>
<keyword evidence="11 12" id="KW-0119">Carbohydrate metabolism</keyword>
<dbReference type="PRINTS" id="PR00990">
    <property type="entry name" value="RIBOKINASE"/>
</dbReference>
<keyword evidence="12" id="KW-0963">Cytoplasm</keyword>
<evidence type="ECO:0000256" key="2">
    <source>
        <dbReference type="ARBA" id="ARBA00012035"/>
    </source>
</evidence>
<dbReference type="EC" id="2.7.1.15" evidence="2 12"/>
<feature type="binding site" evidence="12">
    <location>
        <position position="224"/>
    </location>
    <ligand>
        <name>K(+)</name>
        <dbReference type="ChEBI" id="CHEBI:29103"/>
    </ligand>
</feature>
<dbReference type="HAMAP" id="MF_01987">
    <property type="entry name" value="Ribokinase"/>
    <property type="match status" value="1"/>
</dbReference>
<evidence type="ECO:0000256" key="9">
    <source>
        <dbReference type="ARBA" id="ARBA00022842"/>
    </source>
</evidence>
<dbReference type="InterPro" id="IPR029056">
    <property type="entry name" value="Ribokinase-like"/>
</dbReference>
<evidence type="ECO:0000256" key="12">
    <source>
        <dbReference type="HAMAP-Rule" id="MF_01987"/>
    </source>
</evidence>
<name>A0A059G5I4_9PROT</name>
<dbReference type="Pfam" id="PF00294">
    <property type="entry name" value="PfkB"/>
    <property type="match status" value="1"/>
</dbReference>
<dbReference type="GO" id="GO:0004747">
    <property type="term" value="F:ribokinase activity"/>
    <property type="evidence" value="ECO:0007669"/>
    <property type="project" value="UniProtKB-UniRule"/>
</dbReference>
<comment type="subcellular location">
    <subcellularLocation>
        <location evidence="12">Cytoplasm</location>
    </subcellularLocation>
</comment>
<feature type="binding site" evidence="12">
    <location>
        <position position="263"/>
    </location>
    <ligand>
        <name>K(+)</name>
        <dbReference type="ChEBI" id="CHEBI:29103"/>
    </ligand>
</feature>
<comment type="similarity">
    <text evidence="1">Belongs to the carbohydrate kinase pfkB family.</text>
</comment>
<dbReference type="GO" id="GO:0019303">
    <property type="term" value="P:D-ribose catabolic process"/>
    <property type="evidence" value="ECO:0007669"/>
    <property type="project" value="UniProtKB-UniRule"/>
</dbReference>
<dbReference type="OrthoDB" id="9775849at2"/>
<comment type="cofactor">
    <cofactor evidence="12">
        <name>Mg(2+)</name>
        <dbReference type="ChEBI" id="CHEBI:18420"/>
    </cofactor>
    <text evidence="12">Requires a divalent cation, most likely magnesium in vivo, as an electrophilic catalyst to aid phosphoryl group transfer. It is the chelate of the metal and the nucleotide that is the actual substrate.</text>
</comment>
<keyword evidence="15" id="KW-1185">Reference proteome</keyword>
<dbReference type="RefSeq" id="WP_035538859.1">
    <property type="nucleotide sequence ID" value="NZ_ARYL01000017.1"/>
</dbReference>
<keyword evidence="5 12" id="KW-0479">Metal-binding</keyword>
<feature type="binding site" evidence="12">
    <location>
        <position position="174"/>
    </location>
    <ligand>
        <name>ATP</name>
        <dbReference type="ChEBI" id="CHEBI:30616"/>
    </ligand>
</feature>
<comment type="pathway">
    <text evidence="12">Carbohydrate metabolism; D-ribose degradation; D-ribose 5-phosphate from beta-D-ribopyranose: step 2/2.</text>
</comment>
<comment type="catalytic activity">
    <reaction evidence="12">
        <text>D-ribose + ATP = D-ribose 5-phosphate + ADP + H(+)</text>
        <dbReference type="Rhea" id="RHEA:13697"/>
        <dbReference type="ChEBI" id="CHEBI:15378"/>
        <dbReference type="ChEBI" id="CHEBI:30616"/>
        <dbReference type="ChEBI" id="CHEBI:47013"/>
        <dbReference type="ChEBI" id="CHEBI:78346"/>
        <dbReference type="ChEBI" id="CHEBI:456216"/>
        <dbReference type="EC" id="2.7.1.15"/>
    </reaction>
</comment>
<feature type="binding site" evidence="12">
    <location>
        <begin position="195"/>
        <end position="200"/>
    </location>
    <ligand>
        <name>ATP</name>
        <dbReference type="ChEBI" id="CHEBI:30616"/>
    </ligand>
</feature>
<dbReference type="UniPathway" id="UPA00916">
    <property type="reaction ID" value="UER00889"/>
</dbReference>
<evidence type="ECO:0000256" key="4">
    <source>
        <dbReference type="ARBA" id="ARBA00022679"/>
    </source>
</evidence>
<feature type="domain" description="Carbohydrate kinase PfkB" evidence="13">
    <location>
        <begin position="2"/>
        <end position="270"/>
    </location>
</feature>
<evidence type="ECO:0000313" key="14">
    <source>
        <dbReference type="EMBL" id="KDA02107.1"/>
    </source>
</evidence>
<evidence type="ECO:0000256" key="3">
    <source>
        <dbReference type="ARBA" id="ARBA00016943"/>
    </source>
</evidence>
<protein>
    <recommendedName>
        <fullName evidence="3 12">Ribokinase</fullName>
        <shortName evidence="12">RK</shortName>
        <ecNumber evidence="2 12">2.7.1.15</ecNumber>
    </recommendedName>
</protein>
<dbReference type="GO" id="GO:0005829">
    <property type="term" value="C:cytosol"/>
    <property type="evidence" value="ECO:0007669"/>
    <property type="project" value="TreeGrafter"/>
</dbReference>
<comment type="caution">
    <text evidence="14">The sequence shown here is derived from an EMBL/GenBank/DDBJ whole genome shotgun (WGS) entry which is preliminary data.</text>
</comment>
<dbReference type="SUPFAM" id="SSF53613">
    <property type="entry name" value="Ribokinase-like"/>
    <property type="match status" value="1"/>
</dbReference>
<keyword evidence="8 12" id="KW-0067">ATP-binding</keyword>
<feature type="binding site" evidence="12">
    <location>
        <begin position="37"/>
        <end position="41"/>
    </location>
    <ligand>
        <name>substrate</name>
    </ligand>
</feature>
<comment type="subunit">
    <text evidence="12">Homodimer.</text>
</comment>
<evidence type="ECO:0000256" key="1">
    <source>
        <dbReference type="ARBA" id="ARBA00005380"/>
    </source>
</evidence>
<feature type="binding site" evidence="12">
    <location>
        <begin position="227"/>
        <end position="228"/>
    </location>
    <ligand>
        <name>ATP</name>
        <dbReference type="ChEBI" id="CHEBI:30616"/>
    </ligand>
</feature>
<dbReference type="AlphaFoldDB" id="A0A059G5I4"/>
<dbReference type="InterPro" id="IPR011877">
    <property type="entry name" value="Ribokinase"/>
</dbReference>
<dbReference type="PANTHER" id="PTHR10584:SF166">
    <property type="entry name" value="RIBOKINASE"/>
    <property type="match status" value="1"/>
</dbReference>
<comment type="similarity">
    <text evidence="12">Belongs to the carbohydrate kinase PfkB family. Ribokinase subfamily.</text>
</comment>
<feature type="binding site" evidence="12">
    <location>
        <position position="228"/>
    </location>
    <ligand>
        <name>substrate</name>
    </ligand>
</feature>
<comment type="function">
    <text evidence="12">Catalyzes the phosphorylation of ribose at O-5 in a reaction requiring ATP and magnesium. The resulting D-ribose-5-phosphate can then be used either for sythesis of nucleotides, histidine, and tryptophan, or as a component of the pentose phosphate pathway.</text>
</comment>
<feature type="binding site" evidence="12">
    <location>
        <position position="261"/>
    </location>
    <ligand>
        <name>K(+)</name>
        <dbReference type="ChEBI" id="CHEBI:29103"/>
    </ligand>
</feature>
<evidence type="ECO:0000256" key="5">
    <source>
        <dbReference type="ARBA" id="ARBA00022723"/>
    </source>
</evidence>
<keyword evidence="6 12" id="KW-0547">Nucleotide-binding</keyword>
<sequence>MITVTGSINLDIVATGPTLPRPGETVTNARLARHPGGKGANQALAAKRLGADVRLIGAVGADDMAEEALKLLQAGGVDLSGVQHINGETTGVALIAVSADGENLIVVCPGANRALRPADVEDADITHMMGVLEIPADALLAAASRATGFVSLNLAPAMTVPDALLARASLLCVNETEAAFYGDALHASGALVAISLGSEGAALYQHGTEIAREAAPEVQVVDTVGAGDTFTAALTVALIEGMIEQDALRFAVTAGALACTRAGAQPSLPKRAEVDALVAKTWP</sequence>
<evidence type="ECO:0000256" key="8">
    <source>
        <dbReference type="ARBA" id="ARBA00022840"/>
    </source>
</evidence>
<evidence type="ECO:0000256" key="6">
    <source>
        <dbReference type="ARBA" id="ARBA00022741"/>
    </source>
</evidence>
<dbReference type="STRING" id="1280953.HOC_12007"/>
<reference evidence="14 15" key="1">
    <citation type="journal article" date="2014" name="Antonie Van Leeuwenhoek">
        <title>Hyphomonas beringensis sp. nov. and Hyphomonas chukchiensis sp. nov., isolated from surface seawater of the Bering Sea and Chukchi Sea.</title>
        <authorList>
            <person name="Li C."/>
            <person name="Lai Q."/>
            <person name="Li G."/>
            <person name="Dong C."/>
            <person name="Wang J."/>
            <person name="Liao Y."/>
            <person name="Shao Z."/>
        </authorList>
    </citation>
    <scope>NUCLEOTIDE SEQUENCE [LARGE SCALE GENOMIC DNA]</scope>
    <source>
        <strain evidence="14 15">SCH89</strain>
    </source>
</reference>
<dbReference type="PANTHER" id="PTHR10584">
    <property type="entry name" value="SUGAR KINASE"/>
    <property type="match status" value="1"/>
</dbReference>
<evidence type="ECO:0000256" key="10">
    <source>
        <dbReference type="ARBA" id="ARBA00022958"/>
    </source>
</evidence>
<dbReference type="GO" id="GO:0046872">
    <property type="term" value="F:metal ion binding"/>
    <property type="evidence" value="ECO:0007669"/>
    <property type="project" value="UniProtKB-KW"/>
</dbReference>
<dbReference type="InterPro" id="IPR011611">
    <property type="entry name" value="PfkB_dom"/>
</dbReference>
<feature type="binding site" evidence="12">
    <location>
        <position position="222"/>
    </location>
    <ligand>
        <name>K(+)</name>
        <dbReference type="ChEBI" id="CHEBI:29103"/>
    </ligand>
</feature>
<dbReference type="CDD" id="cd01174">
    <property type="entry name" value="ribokinase"/>
    <property type="match status" value="1"/>
</dbReference>
<keyword evidence="7 12" id="KW-0418">Kinase</keyword>
<dbReference type="GO" id="GO:0005524">
    <property type="term" value="F:ATP binding"/>
    <property type="evidence" value="ECO:0007669"/>
    <property type="project" value="UniProtKB-UniRule"/>
</dbReference>
<dbReference type="EMBL" id="ARYL01000017">
    <property type="protein sequence ID" value="KDA02107.1"/>
    <property type="molecule type" value="Genomic_DNA"/>
</dbReference>
<gene>
    <name evidence="12" type="primary">rbsK</name>
    <name evidence="14" type="ORF">HOC_12007</name>
</gene>
<feature type="binding site" evidence="12">
    <location>
        <position position="267"/>
    </location>
    <ligand>
        <name>K(+)</name>
        <dbReference type="ChEBI" id="CHEBI:29103"/>
    </ligand>
</feature>
<dbReference type="Proteomes" id="UP000024942">
    <property type="component" value="Unassembled WGS sequence"/>
</dbReference>
<dbReference type="PATRIC" id="fig|1280953.3.peg.2421"/>
<feature type="active site" description="Proton acceptor" evidence="12">
    <location>
        <position position="228"/>
    </location>
</feature>
<dbReference type="InterPro" id="IPR002173">
    <property type="entry name" value="Carboh/pur_kinase_PfkB_CS"/>
</dbReference>
<feature type="binding site" evidence="12">
    <location>
        <position position="133"/>
    </location>
    <ligand>
        <name>substrate</name>
    </ligand>
</feature>
<proteinExistence type="inferred from homology"/>
<keyword evidence="4 12" id="KW-0808">Transferase</keyword>
<comment type="activity regulation">
    <text evidence="12">Activated by a monovalent cation that binds near, but not in, the active site. The most likely occupant of the site in vivo is potassium. Ion binding induces a conformational change that may alter substrate affinity.</text>
</comment>
<evidence type="ECO:0000256" key="11">
    <source>
        <dbReference type="ARBA" id="ARBA00023277"/>
    </source>
</evidence>
<comment type="caution">
    <text evidence="12">Lacks conserved residue(s) required for the propagation of feature annotation.</text>
</comment>
<evidence type="ECO:0000256" key="7">
    <source>
        <dbReference type="ARBA" id="ARBA00022777"/>
    </source>
</evidence>
<keyword evidence="10 12" id="KW-0630">Potassium</keyword>
<feature type="binding site" evidence="12">
    <location>
        <begin position="9"/>
        <end position="11"/>
    </location>
    <ligand>
        <name>substrate</name>
    </ligand>
</feature>
<feature type="binding site" evidence="12">
    <location>
        <position position="258"/>
    </location>
    <ligand>
        <name>K(+)</name>
        <dbReference type="ChEBI" id="CHEBI:29103"/>
    </ligand>
</feature>
<dbReference type="eggNOG" id="COG0524">
    <property type="taxonomic scope" value="Bacteria"/>
</dbReference>
<accession>A0A059G5I4</accession>
<evidence type="ECO:0000259" key="13">
    <source>
        <dbReference type="Pfam" id="PF00294"/>
    </source>
</evidence>
<organism evidence="14 15">
    <name type="scientific">Hyphomonas oceanitis SCH89</name>
    <dbReference type="NCBI Taxonomy" id="1280953"/>
    <lineage>
        <taxon>Bacteria</taxon>
        <taxon>Pseudomonadati</taxon>
        <taxon>Pseudomonadota</taxon>
        <taxon>Alphaproteobacteria</taxon>
        <taxon>Hyphomonadales</taxon>
        <taxon>Hyphomonadaceae</taxon>
        <taxon>Hyphomonas</taxon>
    </lineage>
</organism>
<keyword evidence="9 12" id="KW-0460">Magnesium</keyword>